<keyword evidence="16" id="KW-1185">Reference proteome</keyword>
<dbReference type="GO" id="GO:0009279">
    <property type="term" value="C:cell outer membrane"/>
    <property type="evidence" value="ECO:0007669"/>
    <property type="project" value="UniProtKB-SubCell"/>
</dbReference>
<dbReference type="PANTHER" id="PTHR30069">
    <property type="entry name" value="TONB-DEPENDENT OUTER MEMBRANE RECEPTOR"/>
    <property type="match status" value="1"/>
</dbReference>
<evidence type="ECO:0000313" key="15">
    <source>
        <dbReference type="EMBL" id="GEN99046.1"/>
    </source>
</evidence>
<evidence type="ECO:0000256" key="7">
    <source>
        <dbReference type="ARBA" id="ARBA00023136"/>
    </source>
</evidence>
<feature type="domain" description="TonB-dependent receptor plug" evidence="14">
    <location>
        <begin position="54"/>
        <end position="161"/>
    </location>
</feature>
<dbReference type="SUPFAM" id="SSF56935">
    <property type="entry name" value="Porins"/>
    <property type="match status" value="1"/>
</dbReference>
<keyword evidence="2 10" id="KW-0813">Transport</keyword>
<organism evidence="15 16">
    <name type="scientific">Novosphingobium sediminis</name>
    <dbReference type="NCBI Taxonomy" id="707214"/>
    <lineage>
        <taxon>Bacteria</taxon>
        <taxon>Pseudomonadati</taxon>
        <taxon>Pseudomonadota</taxon>
        <taxon>Alphaproteobacteria</taxon>
        <taxon>Sphingomonadales</taxon>
        <taxon>Sphingomonadaceae</taxon>
        <taxon>Novosphingobium</taxon>
    </lineage>
</organism>
<evidence type="ECO:0000256" key="10">
    <source>
        <dbReference type="PROSITE-ProRule" id="PRU01360"/>
    </source>
</evidence>
<dbReference type="Pfam" id="PF00593">
    <property type="entry name" value="TonB_dep_Rec_b-barrel"/>
    <property type="match status" value="1"/>
</dbReference>
<evidence type="ECO:0000259" key="14">
    <source>
        <dbReference type="Pfam" id="PF07715"/>
    </source>
</evidence>
<dbReference type="CDD" id="cd01347">
    <property type="entry name" value="ligand_gated_channel"/>
    <property type="match status" value="1"/>
</dbReference>
<keyword evidence="4 10" id="KW-0812">Transmembrane</keyword>
<dbReference type="InterPro" id="IPR039426">
    <property type="entry name" value="TonB-dep_rcpt-like"/>
</dbReference>
<gene>
    <name evidence="15" type="primary">btuB_2</name>
    <name evidence="15" type="ORF">NSE01_08790</name>
</gene>
<evidence type="ECO:0000256" key="12">
    <source>
        <dbReference type="SAM" id="SignalP"/>
    </source>
</evidence>
<evidence type="ECO:0000256" key="1">
    <source>
        <dbReference type="ARBA" id="ARBA00004571"/>
    </source>
</evidence>
<evidence type="ECO:0000256" key="4">
    <source>
        <dbReference type="ARBA" id="ARBA00022692"/>
    </source>
</evidence>
<keyword evidence="3 10" id="KW-1134">Transmembrane beta strand</keyword>
<feature type="signal peptide" evidence="12">
    <location>
        <begin position="1"/>
        <end position="24"/>
    </location>
</feature>
<dbReference type="PROSITE" id="PS52016">
    <property type="entry name" value="TONB_DEPENDENT_REC_3"/>
    <property type="match status" value="1"/>
</dbReference>
<dbReference type="RefSeq" id="WP_246135026.1">
    <property type="nucleotide sequence ID" value="NZ_BJYR01000006.1"/>
</dbReference>
<keyword evidence="5 12" id="KW-0732">Signal</keyword>
<dbReference type="InterPro" id="IPR012910">
    <property type="entry name" value="Plug_dom"/>
</dbReference>
<proteinExistence type="inferred from homology"/>
<evidence type="ECO:0000256" key="9">
    <source>
        <dbReference type="ARBA" id="ARBA00023237"/>
    </source>
</evidence>
<comment type="subcellular location">
    <subcellularLocation>
        <location evidence="1 10">Cell outer membrane</location>
        <topology evidence="1 10">Multi-pass membrane protein</topology>
    </subcellularLocation>
</comment>
<dbReference type="GO" id="GO:0044718">
    <property type="term" value="P:siderophore transmembrane transport"/>
    <property type="evidence" value="ECO:0007669"/>
    <property type="project" value="TreeGrafter"/>
</dbReference>
<dbReference type="Proteomes" id="UP000321464">
    <property type="component" value="Unassembled WGS sequence"/>
</dbReference>
<evidence type="ECO:0000256" key="6">
    <source>
        <dbReference type="ARBA" id="ARBA00023077"/>
    </source>
</evidence>
<evidence type="ECO:0000256" key="2">
    <source>
        <dbReference type="ARBA" id="ARBA00022448"/>
    </source>
</evidence>
<evidence type="ECO:0000259" key="13">
    <source>
        <dbReference type="Pfam" id="PF00593"/>
    </source>
</evidence>
<dbReference type="InterPro" id="IPR037066">
    <property type="entry name" value="Plug_dom_sf"/>
</dbReference>
<dbReference type="EMBL" id="BJYR01000006">
    <property type="protein sequence ID" value="GEN99046.1"/>
    <property type="molecule type" value="Genomic_DNA"/>
</dbReference>
<dbReference type="GO" id="GO:0015344">
    <property type="term" value="F:siderophore uptake transmembrane transporter activity"/>
    <property type="evidence" value="ECO:0007669"/>
    <property type="project" value="TreeGrafter"/>
</dbReference>
<dbReference type="Gene3D" id="2.40.170.20">
    <property type="entry name" value="TonB-dependent receptor, beta-barrel domain"/>
    <property type="match status" value="1"/>
</dbReference>
<keyword evidence="8" id="KW-0675">Receptor</keyword>
<reference evidence="15 16" key="1">
    <citation type="submission" date="2019-07" db="EMBL/GenBank/DDBJ databases">
        <title>Whole genome shotgun sequence of Novosphingobium sediminis NBRC 106119.</title>
        <authorList>
            <person name="Hosoyama A."/>
            <person name="Uohara A."/>
            <person name="Ohji S."/>
            <person name="Ichikawa N."/>
        </authorList>
    </citation>
    <scope>NUCLEOTIDE SEQUENCE [LARGE SCALE GENOMIC DNA]</scope>
    <source>
        <strain evidence="15 16">NBRC 106119</strain>
    </source>
</reference>
<accession>A0A512AHA5</accession>
<evidence type="ECO:0000256" key="3">
    <source>
        <dbReference type="ARBA" id="ARBA00022452"/>
    </source>
</evidence>
<feature type="domain" description="TonB-dependent receptor-like beta-barrel" evidence="13">
    <location>
        <begin position="262"/>
        <end position="603"/>
    </location>
</feature>
<feature type="chain" id="PRO_5022077764" evidence="12">
    <location>
        <begin position="25"/>
        <end position="629"/>
    </location>
</feature>
<keyword evidence="7 10" id="KW-0472">Membrane</keyword>
<dbReference type="InterPro" id="IPR000531">
    <property type="entry name" value="Beta-barrel_TonB"/>
</dbReference>
<comment type="similarity">
    <text evidence="10 11">Belongs to the TonB-dependent receptor family.</text>
</comment>
<keyword evidence="9 10" id="KW-0998">Cell outer membrane</keyword>
<evidence type="ECO:0000256" key="8">
    <source>
        <dbReference type="ARBA" id="ARBA00023170"/>
    </source>
</evidence>
<dbReference type="PANTHER" id="PTHR30069:SF29">
    <property type="entry name" value="HEMOGLOBIN AND HEMOGLOBIN-HAPTOGLOBIN-BINDING PROTEIN 1-RELATED"/>
    <property type="match status" value="1"/>
</dbReference>
<evidence type="ECO:0000313" key="16">
    <source>
        <dbReference type="Proteomes" id="UP000321464"/>
    </source>
</evidence>
<dbReference type="AlphaFoldDB" id="A0A512AHA5"/>
<name>A0A512AHA5_9SPHN</name>
<dbReference type="Pfam" id="PF07715">
    <property type="entry name" value="Plug"/>
    <property type="match status" value="1"/>
</dbReference>
<dbReference type="InterPro" id="IPR036942">
    <property type="entry name" value="Beta-barrel_TonB_sf"/>
</dbReference>
<sequence length="629" mass="66886">MLSAAKLVAAGWALAALTATPALAQQADDIVVADYKADPHLITVVATGSPQRLDQTGQPITVLTAADLARLQGPDITRALEQVPGLTLSRNGGPGAFTGVRLRGSDSEQVLVLIDGVRAEDVSAPGAGFDFGTLTTGGIERIDVLRGSNSVTWGSAALGGVIAIQTRELNGVEAVAEGGSRGSFAGDSTAGVKRERYALSLTGGYTTTDGVSAAAVGTEPDGFRQWRLGGKARLELTPGLSFVANARYADTRTDIDGYPAPDYTFADTPEYQITRQLSGRAGLRYEGAWLTLNTGFALSDTKRDYYDPTFGTAPSYGYRGRSHRADLTGRAQLPANFALDFGADSEWTRYSGTFDARQTARQTSGHAMLGWYTDAVSLAAGLRYDDHSRFGNATTLGANGTVRLTQGLRLRASYGEGFKAPTLFQLLSDYGNAALRPERSRSYDAGLEYKGETVTASVTAFRRDSRNLIAFVSCFGQTSAICTNRPFGTYDNVGKARAEGFEAEFTLKPVAAFTVRSLYTYTRARDLATGNDLARRPRHALTVSGDWETPLAHLALGADLRLTSTSFDNAASTAKLPGGAVATLRASLPVHDRFTLFARVENVFENRLPTAAGYSAVGRGAFAGLRVSY</sequence>
<keyword evidence="6 11" id="KW-0798">TonB box</keyword>
<evidence type="ECO:0000256" key="5">
    <source>
        <dbReference type="ARBA" id="ARBA00022729"/>
    </source>
</evidence>
<protein>
    <submittedName>
        <fullName evidence="15">Vitamin B12 transporter BtuB</fullName>
    </submittedName>
</protein>
<evidence type="ECO:0000256" key="11">
    <source>
        <dbReference type="RuleBase" id="RU003357"/>
    </source>
</evidence>
<dbReference type="Gene3D" id="2.170.130.10">
    <property type="entry name" value="TonB-dependent receptor, plug domain"/>
    <property type="match status" value="1"/>
</dbReference>
<comment type="caution">
    <text evidence="15">The sequence shown here is derived from an EMBL/GenBank/DDBJ whole genome shotgun (WGS) entry which is preliminary data.</text>
</comment>